<keyword evidence="5 6" id="KW-0949">S-adenosyl-L-methionine</keyword>
<evidence type="ECO:0000256" key="1">
    <source>
        <dbReference type="ARBA" id="ARBA00022490"/>
    </source>
</evidence>
<dbReference type="InterPro" id="IPR014777">
    <property type="entry name" value="4pyrrole_Mease_sub1"/>
</dbReference>
<keyword evidence="4 6" id="KW-0808">Transferase</keyword>
<dbReference type="FunFam" id="3.30.950.10:FF:000002">
    <property type="entry name" value="Ribosomal RNA small subunit methyltransferase I"/>
    <property type="match status" value="1"/>
</dbReference>
<keyword evidence="10" id="KW-1185">Reference proteome</keyword>
<dbReference type="OrthoDB" id="9809084at2"/>
<dbReference type="NCBIfam" id="TIGR00096">
    <property type="entry name" value="16S rRNA (cytidine(1402)-2'-O)-methyltransferase"/>
    <property type="match status" value="1"/>
</dbReference>
<accession>A0A1Q5PJU2</accession>
<sequence length="294" mass="31466">MENDAAARTEPVEIYQQPGTIALAGTPIGDTRDASPRLINAIQHADIIAAEDTRRALNLAGRLGIKPGGKLVPLHEHNESGKSPEIIEAAQNGARILVISDAGMPTVSDPGYDLIQAALAAATPIRIIPGPSAVLTALAASGLPTDRFTFEGFMPRKDGQRSATLSALKDEKRTMIFFDSPRRTHDSLKVMAQVFGEERPAAVCRELTKTHEEIMRGTLKELIEKTSGEVLGEITIVVHGATPKAPEIEDYLPAVLTLVDGGMKLKAAAAQIAEESGLRKNQLYQAALDAKNNR</sequence>
<evidence type="ECO:0000313" key="10">
    <source>
        <dbReference type="Proteomes" id="UP000186785"/>
    </source>
</evidence>
<dbReference type="EMBL" id="MQSV01000006">
    <property type="protein sequence ID" value="OKL46211.1"/>
    <property type="molecule type" value="Genomic_DNA"/>
</dbReference>
<dbReference type="AlphaFoldDB" id="A0A1Q5PJU2"/>
<dbReference type="Pfam" id="PF23016">
    <property type="entry name" value="RsmI_C"/>
    <property type="match status" value="1"/>
</dbReference>
<evidence type="ECO:0000259" key="8">
    <source>
        <dbReference type="Pfam" id="PF23016"/>
    </source>
</evidence>
<dbReference type="SUPFAM" id="SSF53790">
    <property type="entry name" value="Tetrapyrrole methylase"/>
    <property type="match status" value="1"/>
</dbReference>
<reference evidence="9 10" key="1">
    <citation type="submission" date="2016-11" db="EMBL/GenBank/DDBJ databases">
        <title>Actinomyces gypaetusis sp. nov. isolated from the vulture Gypaetus barbatus in Qinghai Tibet Plateau China.</title>
        <authorList>
            <person name="Meng X."/>
        </authorList>
    </citation>
    <scope>NUCLEOTIDE SEQUENCE [LARGE SCALE GENOMIC DNA]</scope>
    <source>
        <strain evidence="9 10">VUL4_2</strain>
    </source>
</reference>
<dbReference type="RefSeq" id="WP_073709806.1">
    <property type="nucleotide sequence ID" value="NZ_MQSV01000006.1"/>
</dbReference>
<feature type="domain" description="Tetrapyrrole methylase" evidence="7">
    <location>
        <begin position="21"/>
        <end position="222"/>
    </location>
</feature>
<dbReference type="CDD" id="cd11648">
    <property type="entry name" value="RsmI"/>
    <property type="match status" value="1"/>
</dbReference>
<dbReference type="HAMAP" id="MF_01877">
    <property type="entry name" value="16SrRNA_methyltr_I"/>
    <property type="match status" value="1"/>
</dbReference>
<evidence type="ECO:0000313" key="9">
    <source>
        <dbReference type="EMBL" id="OKL46211.1"/>
    </source>
</evidence>
<protein>
    <recommendedName>
        <fullName evidence="6">Ribosomal RNA small subunit methyltransferase I</fullName>
        <ecNumber evidence="6">2.1.1.198</ecNumber>
    </recommendedName>
    <alternativeName>
        <fullName evidence="6">16S rRNA 2'-O-ribose C1402 methyltransferase</fullName>
    </alternativeName>
    <alternativeName>
        <fullName evidence="6">rRNA (cytidine-2'-O-)-methyltransferase RsmI</fullName>
    </alternativeName>
</protein>
<dbReference type="PANTHER" id="PTHR46111:SF1">
    <property type="entry name" value="RIBOSOMAL RNA SMALL SUBUNIT METHYLTRANSFERASE I"/>
    <property type="match status" value="1"/>
</dbReference>
<dbReference type="InterPro" id="IPR018063">
    <property type="entry name" value="SAM_MeTrfase_RsmI_CS"/>
</dbReference>
<dbReference type="InterPro" id="IPR014776">
    <property type="entry name" value="4pyrrole_Mease_sub2"/>
</dbReference>
<dbReference type="InterPro" id="IPR000878">
    <property type="entry name" value="4pyrrol_Mease"/>
</dbReference>
<name>A0A1Q5PJU2_9ACTO</name>
<comment type="caution">
    <text evidence="9">The sequence shown here is derived from an EMBL/GenBank/DDBJ whole genome shotgun (WGS) entry which is preliminary data.</text>
</comment>
<dbReference type="Proteomes" id="UP000186785">
    <property type="component" value="Unassembled WGS sequence"/>
</dbReference>
<dbReference type="Gene3D" id="3.40.1010.10">
    <property type="entry name" value="Cobalt-precorrin-4 Transmethylase, Domain 1"/>
    <property type="match status" value="1"/>
</dbReference>
<feature type="domain" description="RsmI HTH" evidence="8">
    <location>
        <begin position="254"/>
        <end position="290"/>
    </location>
</feature>
<evidence type="ECO:0000256" key="6">
    <source>
        <dbReference type="HAMAP-Rule" id="MF_01877"/>
    </source>
</evidence>
<comment type="similarity">
    <text evidence="6">Belongs to the methyltransferase superfamily. RsmI family.</text>
</comment>
<dbReference type="Gene3D" id="3.30.950.10">
    <property type="entry name" value="Methyltransferase, Cobalt-precorrin-4 Transmethylase, Domain 2"/>
    <property type="match status" value="1"/>
</dbReference>
<evidence type="ECO:0000256" key="2">
    <source>
        <dbReference type="ARBA" id="ARBA00022552"/>
    </source>
</evidence>
<dbReference type="InterPro" id="IPR008189">
    <property type="entry name" value="rRNA_ssu_MeTfrase_I"/>
</dbReference>
<evidence type="ECO:0000256" key="4">
    <source>
        <dbReference type="ARBA" id="ARBA00022679"/>
    </source>
</evidence>
<comment type="subcellular location">
    <subcellularLocation>
        <location evidence="6">Cytoplasm</location>
    </subcellularLocation>
</comment>
<comment type="function">
    <text evidence="6">Catalyzes the 2'-O-methylation of the ribose of cytidine 1402 (C1402) in 16S rRNA.</text>
</comment>
<evidence type="ECO:0000256" key="3">
    <source>
        <dbReference type="ARBA" id="ARBA00022603"/>
    </source>
</evidence>
<keyword evidence="2 6" id="KW-0698">rRNA processing</keyword>
<evidence type="ECO:0000259" key="7">
    <source>
        <dbReference type="Pfam" id="PF00590"/>
    </source>
</evidence>
<dbReference type="Pfam" id="PF00590">
    <property type="entry name" value="TP_methylase"/>
    <property type="match status" value="1"/>
</dbReference>
<comment type="catalytic activity">
    <reaction evidence="6">
        <text>cytidine(1402) in 16S rRNA + S-adenosyl-L-methionine = 2'-O-methylcytidine(1402) in 16S rRNA + S-adenosyl-L-homocysteine + H(+)</text>
        <dbReference type="Rhea" id="RHEA:42924"/>
        <dbReference type="Rhea" id="RHEA-COMP:10285"/>
        <dbReference type="Rhea" id="RHEA-COMP:10286"/>
        <dbReference type="ChEBI" id="CHEBI:15378"/>
        <dbReference type="ChEBI" id="CHEBI:57856"/>
        <dbReference type="ChEBI" id="CHEBI:59789"/>
        <dbReference type="ChEBI" id="CHEBI:74495"/>
        <dbReference type="ChEBI" id="CHEBI:82748"/>
        <dbReference type="EC" id="2.1.1.198"/>
    </reaction>
</comment>
<dbReference type="GO" id="GO:0005737">
    <property type="term" value="C:cytoplasm"/>
    <property type="evidence" value="ECO:0007669"/>
    <property type="project" value="UniProtKB-SubCell"/>
</dbReference>
<keyword evidence="1 6" id="KW-0963">Cytoplasm</keyword>
<dbReference type="GO" id="GO:0070677">
    <property type="term" value="F:rRNA (cytosine-2'-O-)-methyltransferase activity"/>
    <property type="evidence" value="ECO:0007669"/>
    <property type="project" value="UniProtKB-UniRule"/>
</dbReference>
<proteinExistence type="inferred from homology"/>
<dbReference type="STRING" id="1921764.BSR28_06865"/>
<dbReference type="InterPro" id="IPR053910">
    <property type="entry name" value="RsmI_HTH"/>
</dbReference>
<dbReference type="EC" id="2.1.1.198" evidence="6"/>
<keyword evidence="3 6" id="KW-0489">Methyltransferase</keyword>
<dbReference type="InterPro" id="IPR035996">
    <property type="entry name" value="4pyrrol_Methylase_sf"/>
</dbReference>
<dbReference type="PROSITE" id="PS01296">
    <property type="entry name" value="RSMI"/>
    <property type="match status" value="1"/>
</dbReference>
<dbReference type="PANTHER" id="PTHR46111">
    <property type="entry name" value="RIBOSOMAL RNA SMALL SUBUNIT METHYLTRANSFERASE I"/>
    <property type="match status" value="1"/>
</dbReference>
<evidence type="ECO:0000256" key="5">
    <source>
        <dbReference type="ARBA" id="ARBA00022691"/>
    </source>
</evidence>
<organism evidence="9 10">
    <name type="scientific">Boudabousia liubingyangii</name>
    <dbReference type="NCBI Taxonomy" id="1921764"/>
    <lineage>
        <taxon>Bacteria</taxon>
        <taxon>Bacillati</taxon>
        <taxon>Actinomycetota</taxon>
        <taxon>Actinomycetes</taxon>
        <taxon>Actinomycetales</taxon>
        <taxon>Actinomycetaceae</taxon>
        <taxon>Boudabousia</taxon>
    </lineage>
</organism>
<dbReference type="PIRSF" id="PIRSF005917">
    <property type="entry name" value="MTase_YraL"/>
    <property type="match status" value="1"/>
</dbReference>
<gene>
    <name evidence="6" type="primary">rsmI</name>
    <name evidence="9" type="ORF">BSR29_07610</name>
</gene>